<evidence type="ECO:0000256" key="4">
    <source>
        <dbReference type="ARBA" id="ARBA00023295"/>
    </source>
</evidence>
<proteinExistence type="inferred from homology"/>
<keyword evidence="7" id="KW-1185">Reference proteome</keyword>
<gene>
    <name evidence="6" type="ORF">EFY87_01155</name>
</gene>
<keyword evidence="3 6" id="KW-0378">Hydrolase</keyword>
<accession>A0A3M9MJB5</accession>
<evidence type="ECO:0000313" key="6">
    <source>
        <dbReference type="EMBL" id="RNI25275.1"/>
    </source>
</evidence>
<dbReference type="GO" id="GO:0004564">
    <property type="term" value="F:beta-fructofuranosidase activity"/>
    <property type="evidence" value="ECO:0007669"/>
    <property type="project" value="UniProtKB-EC"/>
</dbReference>
<dbReference type="EMBL" id="RJJQ01000001">
    <property type="protein sequence ID" value="RNI25275.1"/>
    <property type="molecule type" value="Genomic_DNA"/>
</dbReference>
<dbReference type="InterPro" id="IPR023296">
    <property type="entry name" value="Glyco_hydro_beta-prop_sf"/>
</dbReference>
<evidence type="ECO:0000259" key="5">
    <source>
        <dbReference type="Pfam" id="PF00251"/>
    </source>
</evidence>
<dbReference type="SMART" id="SM00640">
    <property type="entry name" value="Glyco_32"/>
    <property type="match status" value="1"/>
</dbReference>
<dbReference type="EC" id="3.2.1.26" evidence="2"/>
<dbReference type="Gene3D" id="2.115.10.20">
    <property type="entry name" value="Glycosyl hydrolase domain, family 43"/>
    <property type="match status" value="1"/>
</dbReference>
<dbReference type="InterPro" id="IPR018053">
    <property type="entry name" value="Glyco_hydro_32_AS"/>
</dbReference>
<evidence type="ECO:0000313" key="7">
    <source>
        <dbReference type="Proteomes" id="UP000271678"/>
    </source>
</evidence>
<feature type="domain" description="Glycosyl hydrolase family 32 N-terminal" evidence="5">
    <location>
        <begin position="41"/>
        <end position="333"/>
    </location>
</feature>
<evidence type="ECO:0000256" key="2">
    <source>
        <dbReference type="ARBA" id="ARBA00012758"/>
    </source>
</evidence>
<reference evidence="6 7" key="1">
    <citation type="submission" date="2018-11" db="EMBL/GenBank/DDBJ databases">
        <title>Draft genome of Simplicispira Flexivirga sp. BO-16.</title>
        <authorList>
            <person name="Im W.T."/>
        </authorList>
    </citation>
    <scope>NUCLEOTIDE SEQUENCE [LARGE SCALE GENOMIC DNA]</scope>
    <source>
        <strain evidence="6 7">BO-16</strain>
    </source>
</reference>
<dbReference type="InterPro" id="IPR001362">
    <property type="entry name" value="Glyco_hydro_32"/>
</dbReference>
<dbReference type="CDD" id="cd08996">
    <property type="entry name" value="GH32_FFase"/>
    <property type="match status" value="1"/>
</dbReference>
<dbReference type="SUPFAM" id="SSF75005">
    <property type="entry name" value="Arabinanase/levansucrase/invertase"/>
    <property type="match status" value="1"/>
</dbReference>
<organism evidence="6 7">
    <name type="scientific">Flexivirga caeni</name>
    <dbReference type="NCBI Taxonomy" id="2294115"/>
    <lineage>
        <taxon>Bacteria</taxon>
        <taxon>Bacillati</taxon>
        <taxon>Actinomycetota</taxon>
        <taxon>Actinomycetes</taxon>
        <taxon>Micrococcales</taxon>
        <taxon>Dermacoccaceae</taxon>
        <taxon>Flexivirga</taxon>
    </lineage>
</organism>
<name>A0A3M9MJB5_9MICO</name>
<sequence>MRCCACAHRVPPDGVRVPARCQQHPNRRIGHMSENTLPRMHIQPEFGWLNDPNGMVHHRGEWHVFYQFNPNAPVHETIHWGHASSPDLVRWKQHPVAFGPTPGGPDSAGCWSGVFFPWLERPAVAYSGVTARTAPSTICVREALDDDLEQWSEPYVVAGTPPEIAAMRDPFCFDWHGRHLAIVGAQLDEVTPAVLLYDVGDPRAWHYLGVWLQRGDTDLEQPYADMWECPQLIVDGDRAALVVSGLSQSGPGPVFAFVGDLTDDAGLPSFRPDAVQLVDESTSFYAPQVATSSDGDLMFGWVTQWDAAAAAATGVCGCLTLPRRVSVHGDRLYSVVDSGLQAYADSAPRTIVQLEHGGSTGLPRCARTQGTADRIKLHGAASEVEIDCPGGIFEVWTDGEVAEVFPAESVPRTLRQTGTESWLLVAVGPLSVEIAELAPPGDATPLQETYADHSEASSA</sequence>
<dbReference type="InterPro" id="IPR051214">
    <property type="entry name" value="GH32_Enzymes"/>
</dbReference>
<comment type="caution">
    <text evidence="6">The sequence shown here is derived from an EMBL/GenBank/DDBJ whole genome shotgun (WGS) entry which is preliminary data.</text>
</comment>
<keyword evidence="4" id="KW-0326">Glycosidase</keyword>
<evidence type="ECO:0000256" key="3">
    <source>
        <dbReference type="ARBA" id="ARBA00022801"/>
    </source>
</evidence>
<dbReference type="PANTHER" id="PTHR43101">
    <property type="entry name" value="BETA-FRUCTOSIDASE"/>
    <property type="match status" value="1"/>
</dbReference>
<dbReference type="AlphaFoldDB" id="A0A3M9MJB5"/>
<protein>
    <recommendedName>
        <fullName evidence="2">beta-fructofuranosidase</fullName>
        <ecNumber evidence="2">3.2.1.26</ecNumber>
    </recommendedName>
</protein>
<dbReference type="PANTHER" id="PTHR43101:SF1">
    <property type="entry name" value="BETA-FRUCTOSIDASE"/>
    <property type="match status" value="1"/>
</dbReference>
<dbReference type="Pfam" id="PF00251">
    <property type="entry name" value="Glyco_hydro_32N"/>
    <property type="match status" value="1"/>
</dbReference>
<comment type="similarity">
    <text evidence="1">Belongs to the glycosyl hydrolase 32 family.</text>
</comment>
<dbReference type="PROSITE" id="PS00609">
    <property type="entry name" value="GLYCOSYL_HYDROL_F32"/>
    <property type="match status" value="1"/>
</dbReference>
<dbReference type="Proteomes" id="UP000271678">
    <property type="component" value="Unassembled WGS sequence"/>
</dbReference>
<dbReference type="GO" id="GO:0005975">
    <property type="term" value="P:carbohydrate metabolic process"/>
    <property type="evidence" value="ECO:0007669"/>
    <property type="project" value="InterPro"/>
</dbReference>
<evidence type="ECO:0000256" key="1">
    <source>
        <dbReference type="ARBA" id="ARBA00009902"/>
    </source>
</evidence>
<dbReference type="InterPro" id="IPR013148">
    <property type="entry name" value="Glyco_hydro_32_N"/>
</dbReference>